<dbReference type="InterPro" id="IPR021508">
    <property type="entry name" value="Gp17-like"/>
</dbReference>
<accession>A0ABR8Q2J6</accession>
<proteinExistence type="predicted"/>
<keyword evidence="2" id="KW-1185">Reference proteome</keyword>
<protein>
    <recommendedName>
        <fullName evidence="3">Phage protein</fullName>
    </recommendedName>
</protein>
<organism evidence="1 2">
    <name type="scientific">Clostridium gallinarum</name>
    <dbReference type="NCBI Taxonomy" id="2762246"/>
    <lineage>
        <taxon>Bacteria</taxon>
        <taxon>Bacillati</taxon>
        <taxon>Bacillota</taxon>
        <taxon>Clostridia</taxon>
        <taxon>Eubacteriales</taxon>
        <taxon>Clostridiaceae</taxon>
        <taxon>Clostridium</taxon>
    </lineage>
</organism>
<dbReference type="EMBL" id="JACSQZ010000012">
    <property type="protein sequence ID" value="MBD7914559.1"/>
    <property type="molecule type" value="Genomic_DNA"/>
</dbReference>
<evidence type="ECO:0000313" key="2">
    <source>
        <dbReference type="Proteomes" id="UP000640335"/>
    </source>
</evidence>
<dbReference type="RefSeq" id="WP_191749275.1">
    <property type="nucleotide sequence ID" value="NZ_JACSQZ010000012.1"/>
</dbReference>
<dbReference type="Pfam" id="PF11367">
    <property type="entry name" value="Tail_completion_gp17"/>
    <property type="match status" value="1"/>
</dbReference>
<gene>
    <name evidence="1" type="ORF">H9660_05325</name>
</gene>
<sequence>MSINKLIIDTLRPLGLDVRYRVYSGSNSTYITFFELNNMDDDYSDGENETEVHSLQIDLWSKNDVTQLKKNIKQALKSKFEDVTYQDLYENDTKIFHIAFRCYFYEEKESELID</sequence>
<comment type="caution">
    <text evidence="1">The sequence shown here is derived from an EMBL/GenBank/DDBJ whole genome shotgun (WGS) entry which is preliminary data.</text>
</comment>
<name>A0ABR8Q2J6_9CLOT</name>
<evidence type="ECO:0000313" key="1">
    <source>
        <dbReference type="EMBL" id="MBD7914559.1"/>
    </source>
</evidence>
<evidence type="ECO:0008006" key="3">
    <source>
        <dbReference type="Google" id="ProtNLM"/>
    </source>
</evidence>
<reference evidence="1 2" key="1">
    <citation type="submission" date="2020-08" db="EMBL/GenBank/DDBJ databases">
        <title>A Genomic Blueprint of the Chicken Gut Microbiome.</title>
        <authorList>
            <person name="Gilroy R."/>
            <person name="Ravi A."/>
            <person name="Getino M."/>
            <person name="Pursley I."/>
            <person name="Horton D.L."/>
            <person name="Alikhan N.-F."/>
            <person name="Baker D."/>
            <person name="Gharbi K."/>
            <person name="Hall N."/>
            <person name="Watson M."/>
            <person name="Adriaenssens E.M."/>
            <person name="Foster-Nyarko E."/>
            <person name="Jarju S."/>
            <person name="Secka A."/>
            <person name="Antonio M."/>
            <person name="Oren A."/>
            <person name="Chaudhuri R."/>
            <person name="La Ragione R.M."/>
            <person name="Hildebrand F."/>
            <person name="Pallen M.J."/>
        </authorList>
    </citation>
    <scope>NUCLEOTIDE SEQUENCE [LARGE SCALE GENOMIC DNA]</scope>
    <source>
        <strain evidence="1 2">Sa3CUN1</strain>
    </source>
</reference>
<dbReference type="Proteomes" id="UP000640335">
    <property type="component" value="Unassembled WGS sequence"/>
</dbReference>